<dbReference type="EMBL" id="MU853439">
    <property type="protein sequence ID" value="KAK4130253.1"/>
    <property type="molecule type" value="Genomic_DNA"/>
</dbReference>
<dbReference type="AlphaFoldDB" id="A0AAN6ZA46"/>
<feature type="compositionally biased region" description="Low complexity" evidence="1">
    <location>
        <begin position="202"/>
        <end position="211"/>
    </location>
</feature>
<keyword evidence="3" id="KW-1185">Reference proteome</keyword>
<feature type="region of interest" description="Disordered" evidence="1">
    <location>
        <begin position="78"/>
        <end position="211"/>
    </location>
</feature>
<evidence type="ECO:0000313" key="3">
    <source>
        <dbReference type="Proteomes" id="UP001304895"/>
    </source>
</evidence>
<feature type="compositionally biased region" description="Basic and acidic residues" evidence="1">
    <location>
        <begin position="1"/>
        <end position="12"/>
    </location>
</feature>
<gene>
    <name evidence="2" type="ORF">BT67DRAFT_458855</name>
</gene>
<feature type="compositionally biased region" description="Low complexity" evidence="1">
    <location>
        <begin position="135"/>
        <end position="148"/>
    </location>
</feature>
<proteinExistence type="predicted"/>
<evidence type="ECO:0000256" key="1">
    <source>
        <dbReference type="SAM" id="MobiDB-lite"/>
    </source>
</evidence>
<evidence type="ECO:0000313" key="2">
    <source>
        <dbReference type="EMBL" id="KAK4130253.1"/>
    </source>
</evidence>
<feature type="compositionally biased region" description="Gly residues" evidence="1">
    <location>
        <begin position="277"/>
        <end position="286"/>
    </location>
</feature>
<sequence>MTSTTPEKDRSRKYFSGYASGDRGLRIQSQSYVEDIRRKRNPTYDHVAQLRDDENWARRQAATRRVRREEDLKVDIQMRTEADRKLKDLATQVGSRLDLNTPHRNFDFNSPLPPPPPSPRPQPLEYFDNSPPAPASRSAATKAGSFFGSPPPPRPRPSSFSFSHLPPRPSPPTSRGARMFPPLPPPLPSSSASRRPPPGLPTPAAAAAATATSVSEPLSLFPYIGAPDASSSGAAYGLGLYGAAGSSTSGGGDGSGGVDASGYTSFADLVRKRPRGSGPGGGGAWI</sequence>
<reference evidence="2" key="2">
    <citation type="submission" date="2023-05" db="EMBL/GenBank/DDBJ databases">
        <authorList>
            <consortium name="Lawrence Berkeley National Laboratory"/>
            <person name="Steindorff A."/>
            <person name="Hensen N."/>
            <person name="Bonometti L."/>
            <person name="Westerberg I."/>
            <person name="Brannstrom I.O."/>
            <person name="Guillou S."/>
            <person name="Cros-Aarteil S."/>
            <person name="Calhoun S."/>
            <person name="Haridas S."/>
            <person name="Kuo A."/>
            <person name="Mondo S."/>
            <person name="Pangilinan J."/>
            <person name="Riley R."/>
            <person name="Labutti K."/>
            <person name="Andreopoulos B."/>
            <person name="Lipzen A."/>
            <person name="Chen C."/>
            <person name="Yanf M."/>
            <person name="Daum C."/>
            <person name="Ng V."/>
            <person name="Clum A."/>
            <person name="Ohm R."/>
            <person name="Martin F."/>
            <person name="Silar P."/>
            <person name="Natvig D."/>
            <person name="Lalanne C."/>
            <person name="Gautier V."/>
            <person name="Ament-Velasquez S.L."/>
            <person name="Kruys A."/>
            <person name="Hutchinson M.I."/>
            <person name="Powell A.J."/>
            <person name="Barry K."/>
            <person name="Miller A.N."/>
            <person name="Grigoriev I.V."/>
            <person name="Debuchy R."/>
            <person name="Gladieux P."/>
            <person name="Thoren M.H."/>
            <person name="Johannesson H."/>
        </authorList>
    </citation>
    <scope>NUCLEOTIDE SEQUENCE</scope>
    <source>
        <strain evidence="2">CBS 123565</strain>
    </source>
</reference>
<feature type="region of interest" description="Disordered" evidence="1">
    <location>
        <begin position="1"/>
        <end position="20"/>
    </location>
</feature>
<feature type="region of interest" description="Disordered" evidence="1">
    <location>
        <begin position="267"/>
        <end position="286"/>
    </location>
</feature>
<name>A0AAN6ZA46_9PEZI</name>
<organism evidence="2 3">
    <name type="scientific">Trichocladium antarcticum</name>
    <dbReference type="NCBI Taxonomy" id="1450529"/>
    <lineage>
        <taxon>Eukaryota</taxon>
        <taxon>Fungi</taxon>
        <taxon>Dikarya</taxon>
        <taxon>Ascomycota</taxon>
        <taxon>Pezizomycotina</taxon>
        <taxon>Sordariomycetes</taxon>
        <taxon>Sordariomycetidae</taxon>
        <taxon>Sordariales</taxon>
        <taxon>Chaetomiaceae</taxon>
        <taxon>Trichocladium</taxon>
    </lineage>
</organism>
<dbReference type="Proteomes" id="UP001304895">
    <property type="component" value="Unassembled WGS sequence"/>
</dbReference>
<protein>
    <submittedName>
        <fullName evidence="2">Uncharacterized protein</fullName>
    </submittedName>
</protein>
<feature type="compositionally biased region" description="Basic and acidic residues" evidence="1">
    <location>
        <begin position="78"/>
        <end position="88"/>
    </location>
</feature>
<feature type="compositionally biased region" description="Pro residues" evidence="1">
    <location>
        <begin position="111"/>
        <end position="122"/>
    </location>
</feature>
<reference evidence="2" key="1">
    <citation type="journal article" date="2023" name="Mol. Phylogenet. Evol.">
        <title>Genome-scale phylogeny and comparative genomics of the fungal order Sordariales.</title>
        <authorList>
            <person name="Hensen N."/>
            <person name="Bonometti L."/>
            <person name="Westerberg I."/>
            <person name="Brannstrom I.O."/>
            <person name="Guillou S."/>
            <person name="Cros-Aarteil S."/>
            <person name="Calhoun S."/>
            <person name="Haridas S."/>
            <person name="Kuo A."/>
            <person name="Mondo S."/>
            <person name="Pangilinan J."/>
            <person name="Riley R."/>
            <person name="LaButti K."/>
            <person name="Andreopoulos B."/>
            <person name="Lipzen A."/>
            <person name="Chen C."/>
            <person name="Yan M."/>
            <person name="Daum C."/>
            <person name="Ng V."/>
            <person name="Clum A."/>
            <person name="Steindorff A."/>
            <person name="Ohm R.A."/>
            <person name="Martin F."/>
            <person name="Silar P."/>
            <person name="Natvig D.O."/>
            <person name="Lalanne C."/>
            <person name="Gautier V."/>
            <person name="Ament-Velasquez S.L."/>
            <person name="Kruys A."/>
            <person name="Hutchinson M.I."/>
            <person name="Powell A.J."/>
            <person name="Barry K."/>
            <person name="Miller A.N."/>
            <person name="Grigoriev I.V."/>
            <person name="Debuchy R."/>
            <person name="Gladieux P."/>
            <person name="Hiltunen Thoren M."/>
            <person name="Johannesson H."/>
        </authorList>
    </citation>
    <scope>NUCLEOTIDE SEQUENCE</scope>
    <source>
        <strain evidence="2">CBS 123565</strain>
    </source>
</reference>
<comment type="caution">
    <text evidence="2">The sequence shown here is derived from an EMBL/GenBank/DDBJ whole genome shotgun (WGS) entry which is preliminary data.</text>
</comment>
<accession>A0AAN6ZA46</accession>